<reference evidence="1 2" key="1">
    <citation type="submission" date="2015-01" db="EMBL/GenBank/DDBJ databases">
        <title>Genome Sequencing of Rickettsiales.</title>
        <authorList>
            <person name="Daugherty S.C."/>
            <person name="Su Q."/>
            <person name="Abolude K."/>
            <person name="Beier-Sexton M."/>
            <person name="Carlyon J.A."/>
            <person name="Carter R."/>
            <person name="Day N.P."/>
            <person name="Dumler S.J."/>
            <person name="Dyachenko V."/>
            <person name="Godinez A."/>
            <person name="Kurtti T.J."/>
            <person name="Lichay M."/>
            <person name="Mullins K.E."/>
            <person name="Ott S."/>
            <person name="Pappas-Brown V."/>
            <person name="Paris D.H."/>
            <person name="Patel P."/>
            <person name="Richards A.L."/>
            <person name="Sadzewicz L."/>
            <person name="Sears K."/>
            <person name="Seidman D."/>
            <person name="Sengamalay N."/>
            <person name="Stenos J."/>
            <person name="Tallon L.J."/>
            <person name="Vincent G."/>
            <person name="Fraser C.M."/>
            <person name="Munderloh U."/>
            <person name="Dunning-Hotopp J.C."/>
        </authorList>
    </citation>
    <scope>NUCLEOTIDE SEQUENCE [LARGE SCALE GENOMIC DNA]</scope>
    <source>
        <strain evidence="1 2">NCH-1</strain>
    </source>
</reference>
<evidence type="ECO:0000313" key="1">
    <source>
        <dbReference type="EMBL" id="KJV66166.1"/>
    </source>
</evidence>
<comment type="caution">
    <text evidence="1">The sequence shown here is derived from an EMBL/GenBank/DDBJ whole genome shotgun (WGS) entry which is preliminary data.</text>
</comment>
<gene>
    <name evidence="1" type="ORF">EPHNCH_0689</name>
</gene>
<accession>A0A0F3NEK0</accession>
<dbReference type="EMBL" id="LANT01000003">
    <property type="protein sequence ID" value="KJV66166.1"/>
    <property type="molecule type" value="Genomic_DNA"/>
</dbReference>
<evidence type="ECO:0000313" key="2">
    <source>
        <dbReference type="Proteomes" id="UP000033754"/>
    </source>
</evidence>
<dbReference type="AlphaFoldDB" id="A0A0F3NEK0"/>
<organism evidence="1 2">
    <name type="scientific">Anaplasma phagocytophilum str. NCH-1</name>
    <dbReference type="NCBI Taxonomy" id="1359161"/>
    <lineage>
        <taxon>Bacteria</taxon>
        <taxon>Pseudomonadati</taxon>
        <taxon>Pseudomonadota</taxon>
        <taxon>Alphaproteobacteria</taxon>
        <taxon>Rickettsiales</taxon>
        <taxon>Anaplasmataceae</taxon>
        <taxon>Anaplasma</taxon>
        <taxon>phagocytophilum group</taxon>
    </lineage>
</organism>
<dbReference type="Proteomes" id="UP000033754">
    <property type="component" value="Unassembled WGS sequence"/>
</dbReference>
<proteinExistence type="predicted"/>
<name>A0A0F3NEK0_ANAPH</name>
<sequence length="44" mass="4668">MRSSAIISQAADLPDAVGPVTTTISFSMSINYLKFCSESTIPCN</sequence>
<protein>
    <submittedName>
        <fullName evidence="1">Uncharacterized protein</fullName>
    </submittedName>
</protein>